<evidence type="ECO:0000313" key="2">
    <source>
        <dbReference type="EMBL" id="TBU00741.1"/>
    </source>
</evidence>
<dbReference type="Proteomes" id="UP000292362">
    <property type="component" value="Unassembled WGS sequence"/>
</dbReference>
<gene>
    <name evidence="2" type="ORF">CWI37_0914p0020</name>
</gene>
<proteinExistence type="predicted"/>
<dbReference type="VEuPathDB" id="MicrosporidiaDB:CWI37_0914p0020"/>
<evidence type="ECO:0000313" key="3">
    <source>
        <dbReference type="Proteomes" id="UP000292362"/>
    </source>
</evidence>
<feature type="compositionally biased region" description="Basic and acidic residues" evidence="1">
    <location>
        <begin position="71"/>
        <end position="82"/>
    </location>
</feature>
<dbReference type="EMBL" id="PITJ01000914">
    <property type="protein sequence ID" value="TBU00741.1"/>
    <property type="molecule type" value="Genomic_DNA"/>
</dbReference>
<dbReference type="AlphaFoldDB" id="A0A4Q9L1P5"/>
<comment type="caution">
    <text evidence="2">The sequence shown here is derived from an EMBL/GenBank/DDBJ whole genome shotgun (WGS) entry which is preliminary data.</text>
</comment>
<name>A0A4Q9L1P5_9MICR</name>
<accession>A0A4Q9L1P5</accession>
<protein>
    <submittedName>
        <fullName evidence="2">Uncharacterized protein</fullName>
    </submittedName>
</protein>
<feature type="region of interest" description="Disordered" evidence="1">
    <location>
        <begin position="65"/>
        <end position="86"/>
    </location>
</feature>
<reference evidence="2 3" key="1">
    <citation type="submission" date="2017-12" db="EMBL/GenBank/DDBJ databases">
        <authorList>
            <person name="Pombert J.-F."/>
            <person name="Haag K.L."/>
            <person name="Ebert D."/>
        </authorList>
    </citation>
    <scope>NUCLEOTIDE SEQUENCE [LARGE SCALE GENOMIC DNA]</scope>
    <source>
        <strain evidence="2">FI-OER-3-3</strain>
    </source>
</reference>
<evidence type="ECO:0000256" key="1">
    <source>
        <dbReference type="SAM" id="MobiDB-lite"/>
    </source>
</evidence>
<organism evidence="2 3">
    <name type="scientific">Hamiltosporidium tvaerminnensis</name>
    <dbReference type="NCBI Taxonomy" id="1176355"/>
    <lineage>
        <taxon>Eukaryota</taxon>
        <taxon>Fungi</taxon>
        <taxon>Fungi incertae sedis</taxon>
        <taxon>Microsporidia</taxon>
        <taxon>Dubosqiidae</taxon>
        <taxon>Hamiltosporidium</taxon>
    </lineage>
</organism>
<sequence>MDTSSDDIIEIKSIKKVTNKRKIEASDIYHDKSSDSDIIFVRAEKNMTAEKKFICTDQNRVNQDNILNGNEKNENAKKEKVVSKNVAQQKDLPNTSTILEVTKETDKDKYVGSIKSNCEFDRDISAEIEECKRLVPNTSNIEEINDISAEIKEIKSLTPNISNTQDGSDISSEIDGYESPKLDILNNEGKDYKSETEDDLDSIFNLNKNTIFQQYDNSKARKKTSIEGIKNTNCTSIALNESINVHKKDRNCNVNETKEISTGYKKDTPIKNYNKLKCIDIKNYSSIILDVPDNKETIRKKEKDLTKIFIKENGNLKKYFFLGKNQTFEEIYKEIIGYDLDKKIFYKNMAVSKYSTLENICYNDCDNIFEIINVNKNENNLQEIEIKVNYDFNKTVSVQVDRNQKFKDLLQICTILCPGYNFKNVMMNGDTFDMNEIISNYLESNDVIDIY</sequence>